<protein>
    <recommendedName>
        <fullName evidence="8">Radical SAM core domain-containing protein</fullName>
    </recommendedName>
</protein>
<evidence type="ECO:0000256" key="1">
    <source>
        <dbReference type="ARBA" id="ARBA00001966"/>
    </source>
</evidence>
<evidence type="ECO:0000256" key="2">
    <source>
        <dbReference type="ARBA" id="ARBA00022485"/>
    </source>
</evidence>
<dbReference type="PANTHER" id="PTHR30352">
    <property type="entry name" value="PYRUVATE FORMATE-LYASE-ACTIVATING ENZYME"/>
    <property type="match status" value="1"/>
</dbReference>
<comment type="cofactor">
    <cofactor evidence="1">
        <name>[4Fe-4S] cluster</name>
        <dbReference type="ChEBI" id="CHEBI:49883"/>
    </cofactor>
</comment>
<gene>
    <name evidence="7" type="ORF">BNGNOALE_00027</name>
</gene>
<dbReference type="InterPro" id="IPR034457">
    <property type="entry name" value="Organic_radical-activating"/>
</dbReference>
<dbReference type="InterPro" id="IPR058240">
    <property type="entry name" value="rSAM_sf"/>
</dbReference>
<dbReference type="AlphaFoldDB" id="A0A7G9Z567"/>
<evidence type="ECO:0000256" key="3">
    <source>
        <dbReference type="ARBA" id="ARBA00022691"/>
    </source>
</evidence>
<organism evidence="7">
    <name type="scientific">Candidatus Methanophaga sp. ANME-1 ERB7</name>
    <dbReference type="NCBI Taxonomy" id="2759913"/>
    <lineage>
        <taxon>Archaea</taxon>
        <taxon>Methanobacteriati</taxon>
        <taxon>Methanobacteriota</taxon>
        <taxon>Stenosarchaea group</taxon>
        <taxon>Methanomicrobia</taxon>
        <taxon>Candidatus Methanophagales</taxon>
        <taxon>Candidatus Methanophagaceae</taxon>
        <taxon>Candidatus Methanophaga</taxon>
    </lineage>
</organism>
<dbReference type="InterPro" id="IPR013785">
    <property type="entry name" value="Aldolase_TIM"/>
</dbReference>
<evidence type="ECO:0000313" key="7">
    <source>
        <dbReference type="EMBL" id="QNO55401.1"/>
    </source>
</evidence>
<dbReference type="EMBL" id="MT631613">
    <property type="protein sequence ID" value="QNO55401.1"/>
    <property type="molecule type" value="Genomic_DNA"/>
</dbReference>
<evidence type="ECO:0000256" key="4">
    <source>
        <dbReference type="ARBA" id="ARBA00022723"/>
    </source>
</evidence>
<evidence type="ECO:0008006" key="8">
    <source>
        <dbReference type="Google" id="ProtNLM"/>
    </source>
</evidence>
<dbReference type="Gene3D" id="3.20.20.70">
    <property type="entry name" value="Aldolase class I"/>
    <property type="match status" value="1"/>
</dbReference>
<accession>A0A7G9Z567</accession>
<dbReference type="GO" id="GO:0046872">
    <property type="term" value="F:metal ion binding"/>
    <property type="evidence" value="ECO:0007669"/>
    <property type="project" value="UniProtKB-KW"/>
</dbReference>
<evidence type="ECO:0000256" key="5">
    <source>
        <dbReference type="ARBA" id="ARBA00023004"/>
    </source>
</evidence>
<keyword evidence="3" id="KW-0949">S-adenosyl-L-methionine</keyword>
<dbReference type="GO" id="GO:0051539">
    <property type="term" value="F:4 iron, 4 sulfur cluster binding"/>
    <property type="evidence" value="ECO:0007669"/>
    <property type="project" value="UniProtKB-KW"/>
</dbReference>
<reference evidence="7" key="1">
    <citation type="submission" date="2020-06" db="EMBL/GenBank/DDBJ databases">
        <title>Unique genomic features of the anaerobic methanotrophic archaea.</title>
        <authorList>
            <person name="Chadwick G.L."/>
            <person name="Skennerton C.T."/>
            <person name="Laso-Perez R."/>
            <person name="Leu A.O."/>
            <person name="Speth D.R."/>
            <person name="Yu H."/>
            <person name="Morgan-Lang C."/>
            <person name="Hatzenpichler R."/>
            <person name="Goudeau D."/>
            <person name="Malmstrom R."/>
            <person name="Brazelton W.J."/>
            <person name="Woyke T."/>
            <person name="Hallam S.J."/>
            <person name="Tyson G.W."/>
            <person name="Wegener G."/>
            <person name="Boetius A."/>
            <person name="Orphan V."/>
        </authorList>
    </citation>
    <scope>NUCLEOTIDE SEQUENCE</scope>
</reference>
<keyword evidence="6" id="KW-0411">Iron-sulfur</keyword>
<evidence type="ECO:0000256" key="6">
    <source>
        <dbReference type="ARBA" id="ARBA00023014"/>
    </source>
</evidence>
<name>A0A7G9Z567_9EURY</name>
<proteinExistence type="predicted"/>
<dbReference type="SUPFAM" id="SSF102114">
    <property type="entry name" value="Radical SAM enzymes"/>
    <property type="match status" value="1"/>
</dbReference>
<keyword evidence="5" id="KW-0408">Iron</keyword>
<dbReference type="PANTHER" id="PTHR30352:SF5">
    <property type="entry name" value="PYRUVATE FORMATE-LYASE 1-ACTIVATING ENZYME"/>
    <property type="match status" value="1"/>
</dbReference>
<sequence>MKELHEWYTGYSNKSVLENIRNAYGKVKLVVNTVYIPGIVDDREIEQIAKFLAEIDTNDELDYRINRFRAELSYENISRNPYPEEMERAYSIVAKYMKNSVIGKSCVRERKIEVKRSWITVFPDGTLKRRTLDDYREENKRMAFV</sequence>
<keyword evidence="4" id="KW-0479">Metal-binding</keyword>
<keyword evidence="2" id="KW-0004">4Fe-4S</keyword>